<keyword evidence="11" id="KW-0739">Sodium transport</keyword>
<gene>
    <name evidence="16" type="ORF">HHUSO_G34871</name>
</gene>
<name>A0ABR0Y4M6_HUSHU</name>
<evidence type="ECO:0000256" key="8">
    <source>
        <dbReference type="ARBA" id="ARBA00023065"/>
    </source>
</evidence>
<comment type="similarity">
    <text evidence="2 13">Belongs to the sodium:solute symporter (SSF) (TC 2.A.21) family.</text>
</comment>
<keyword evidence="5 15" id="KW-0812">Transmembrane</keyword>
<proteinExistence type="inferred from homology"/>
<dbReference type="Pfam" id="PF00474">
    <property type="entry name" value="SSF"/>
    <property type="match status" value="1"/>
</dbReference>
<feature type="transmembrane region" description="Helical" evidence="15">
    <location>
        <begin position="193"/>
        <end position="212"/>
    </location>
</feature>
<comment type="caution">
    <text evidence="16">The sequence shown here is derived from an EMBL/GenBank/DDBJ whole genome shotgun (WGS) entry which is preliminary data.</text>
</comment>
<comment type="catalytic activity">
    <reaction evidence="12">
        <text>iodide(out) + 2 Na(+)(out) = iodide(in) + 2 Na(+)(in)</text>
        <dbReference type="Rhea" id="RHEA:71207"/>
        <dbReference type="ChEBI" id="CHEBI:16382"/>
        <dbReference type="ChEBI" id="CHEBI:29101"/>
    </reaction>
</comment>
<feature type="transmembrane region" description="Helical" evidence="15">
    <location>
        <begin position="526"/>
        <end position="547"/>
    </location>
</feature>
<feature type="transmembrane region" description="Helical" evidence="15">
    <location>
        <begin position="247"/>
        <end position="266"/>
    </location>
</feature>
<feature type="transmembrane region" description="Helical" evidence="15">
    <location>
        <begin position="20"/>
        <end position="39"/>
    </location>
</feature>
<feature type="transmembrane region" description="Helical" evidence="15">
    <location>
        <begin position="287"/>
        <end position="312"/>
    </location>
</feature>
<feature type="transmembrane region" description="Helical" evidence="15">
    <location>
        <begin position="136"/>
        <end position="157"/>
    </location>
</feature>
<dbReference type="PROSITE" id="PS50283">
    <property type="entry name" value="NA_SOLUT_SYMP_3"/>
    <property type="match status" value="1"/>
</dbReference>
<keyword evidence="9 15" id="KW-0472">Membrane</keyword>
<evidence type="ECO:0000256" key="12">
    <source>
        <dbReference type="ARBA" id="ARBA00036099"/>
    </source>
</evidence>
<evidence type="ECO:0000313" key="16">
    <source>
        <dbReference type="EMBL" id="KAK6467353.1"/>
    </source>
</evidence>
<keyword evidence="7" id="KW-0915">Sodium</keyword>
<evidence type="ECO:0000256" key="10">
    <source>
        <dbReference type="ARBA" id="ARBA00023180"/>
    </source>
</evidence>
<organism evidence="16 17">
    <name type="scientific">Huso huso</name>
    <name type="common">Beluga</name>
    <name type="synonym">Acipenser huso</name>
    <dbReference type="NCBI Taxonomy" id="61971"/>
    <lineage>
        <taxon>Eukaryota</taxon>
        <taxon>Metazoa</taxon>
        <taxon>Chordata</taxon>
        <taxon>Craniata</taxon>
        <taxon>Vertebrata</taxon>
        <taxon>Euteleostomi</taxon>
        <taxon>Actinopterygii</taxon>
        <taxon>Chondrostei</taxon>
        <taxon>Acipenseriformes</taxon>
        <taxon>Acipenseridae</taxon>
        <taxon>Huso</taxon>
    </lineage>
</organism>
<keyword evidence="17" id="KW-1185">Reference proteome</keyword>
<keyword evidence="10" id="KW-0325">Glycoprotein</keyword>
<dbReference type="InterPro" id="IPR018212">
    <property type="entry name" value="Na/solute_symporter_CS"/>
</dbReference>
<dbReference type="Gene3D" id="1.20.1730.10">
    <property type="entry name" value="Sodium/glucose cotransporter"/>
    <property type="match status" value="1"/>
</dbReference>
<dbReference type="EMBL" id="JAHFZB010000049">
    <property type="protein sequence ID" value="KAK6467353.1"/>
    <property type="molecule type" value="Genomic_DNA"/>
</dbReference>
<dbReference type="NCBIfam" id="TIGR00813">
    <property type="entry name" value="sss"/>
    <property type="match status" value="1"/>
</dbReference>
<evidence type="ECO:0000256" key="7">
    <source>
        <dbReference type="ARBA" id="ARBA00023053"/>
    </source>
</evidence>
<dbReference type="InterPro" id="IPR001734">
    <property type="entry name" value="Na/solute_symporter"/>
</dbReference>
<dbReference type="PROSITE" id="PS00456">
    <property type="entry name" value="NA_SOLUT_SYMP_1"/>
    <property type="match status" value="1"/>
</dbReference>
<keyword evidence="3" id="KW-0813">Transport</keyword>
<evidence type="ECO:0000256" key="14">
    <source>
        <dbReference type="SAM" id="MobiDB-lite"/>
    </source>
</evidence>
<accession>A0ABR0Y4M6</accession>
<evidence type="ECO:0000256" key="5">
    <source>
        <dbReference type="ARBA" id="ARBA00022692"/>
    </source>
</evidence>
<evidence type="ECO:0000256" key="11">
    <source>
        <dbReference type="ARBA" id="ARBA00023201"/>
    </source>
</evidence>
<dbReference type="PANTHER" id="PTHR42985">
    <property type="entry name" value="SODIUM-COUPLED MONOCARBOXYLATE TRANSPORTER"/>
    <property type="match status" value="1"/>
</dbReference>
<dbReference type="PANTHER" id="PTHR42985:SF11">
    <property type="entry name" value="SODIUM_IODIDE COTRANSPORTER"/>
    <property type="match status" value="1"/>
</dbReference>
<feature type="transmembrane region" description="Helical" evidence="15">
    <location>
        <begin position="60"/>
        <end position="80"/>
    </location>
</feature>
<comment type="subcellular location">
    <subcellularLocation>
        <location evidence="1">Cell membrane</location>
        <topology evidence="1">Multi-pass membrane protein</topology>
    </subcellularLocation>
</comment>
<evidence type="ECO:0000256" key="13">
    <source>
        <dbReference type="RuleBase" id="RU362091"/>
    </source>
</evidence>
<feature type="transmembrane region" description="Helical" evidence="15">
    <location>
        <begin position="92"/>
        <end position="115"/>
    </location>
</feature>
<evidence type="ECO:0000256" key="15">
    <source>
        <dbReference type="SAM" id="Phobius"/>
    </source>
</evidence>
<reference evidence="16 17" key="1">
    <citation type="submission" date="2021-05" db="EMBL/GenBank/DDBJ databases">
        <authorList>
            <person name="Zahm M."/>
            <person name="Klopp C."/>
            <person name="Cabau C."/>
            <person name="Kuhl H."/>
            <person name="Suciu R."/>
            <person name="Ciorpac M."/>
            <person name="Holostenco D."/>
            <person name="Gessner J."/>
            <person name="Wuertz S."/>
            <person name="Hohne C."/>
            <person name="Stock M."/>
            <person name="Gislard M."/>
            <person name="Lluch J."/>
            <person name="Milhes M."/>
            <person name="Lampietro C."/>
            <person name="Lopez Roques C."/>
            <person name="Donnadieu C."/>
            <person name="Du K."/>
            <person name="Schartl M."/>
            <person name="Guiguen Y."/>
        </authorList>
    </citation>
    <scope>NUCLEOTIDE SEQUENCE [LARGE SCALE GENOMIC DNA]</scope>
    <source>
        <strain evidence="16">Hh-F2</strain>
        <tissue evidence="16">Blood</tissue>
    </source>
</reference>
<evidence type="ECO:0000256" key="3">
    <source>
        <dbReference type="ARBA" id="ARBA00022448"/>
    </source>
</evidence>
<evidence type="ECO:0000256" key="6">
    <source>
        <dbReference type="ARBA" id="ARBA00022989"/>
    </source>
</evidence>
<feature type="transmembrane region" description="Helical" evidence="15">
    <location>
        <begin position="347"/>
        <end position="368"/>
    </location>
</feature>
<feature type="transmembrane region" description="Helical" evidence="15">
    <location>
        <begin position="388"/>
        <end position="410"/>
    </location>
</feature>
<keyword evidence="8" id="KW-0406">Ion transport</keyword>
<dbReference type="InterPro" id="IPR038377">
    <property type="entry name" value="Na/Glc_symporter_sf"/>
</dbReference>
<feature type="transmembrane region" description="Helical" evidence="15">
    <location>
        <begin position="449"/>
        <end position="471"/>
    </location>
</feature>
<feature type="transmembrane region" description="Helical" evidence="15">
    <location>
        <begin position="169"/>
        <end position="186"/>
    </location>
</feature>
<dbReference type="InterPro" id="IPR051163">
    <property type="entry name" value="Sodium:Solute_Symporter_SSF"/>
</dbReference>
<feature type="region of interest" description="Disordered" evidence="14">
    <location>
        <begin position="571"/>
        <end position="629"/>
    </location>
</feature>
<evidence type="ECO:0000256" key="9">
    <source>
        <dbReference type="ARBA" id="ARBA00023136"/>
    </source>
</evidence>
<protein>
    <submittedName>
        <fullName evidence="16">Sodium/iodide cotransporter-like</fullName>
    </submittedName>
</protein>
<evidence type="ECO:0000256" key="4">
    <source>
        <dbReference type="ARBA" id="ARBA00022475"/>
    </source>
</evidence>
<evidence type="ECO:0000313" key="17">
    <source>
        <dbReference type="Proteomes" id="UP001369086"/>
    </source>
</evidence>
<keyword evidence="4" id="KW-1003">Cell membrane</keyword>
<keyword evidence="6 15" id="KW-1133">Transmembrane helix</keyword>
<dbReference type="Proteomes" id="UP001369086">
    <property type="component" value="Unassembled WGS sequence"/>
</dbReference>
<sequence length="629" mass="67589">MTDMSPESHPTRTAFGLTDYGVFAVMLLVSMAIGLFQGLRRAGGKEERAEDFFTGGRRMTALPVGLSLSASFMSAVQVLGVPAEAYRYGLKFLYMCLGQSLNTLITAYLFLPVFYRLGITSTNQYLKMRFSRSLQLLATIQFITATLLYTGIVIYAPALILNQVTGLDIWASLFSTGLICTFYTTLGGMKAVIWTDVFQVVVMLSGFLAIVIRGTVLVGGPSAVLEIASNGSRINLGDFSFDLRRRYTFWTFVFGGTMVWLSMYGVNQSQVQRYIACKTEKEARRALLVNQVGLCLIVSSAVTCGIVMFGLYRKCDPLKAGLISAADQYMPFLVMDIFADYPGDPGLFLACAYSGTLSTASTSINAMAAVTMEDILKPRLHNVSQKRLVLISKGLSLFYGVACITVAALTSLVGGGVLQGSFTVMGIIGGPLLGAFILGMFIPASNTPGVFAAIVVGFSISLWIGIGASLYPPDPQVMGVLPSSADHCTLLVTGNTTLNGSLVVETPSSLAGERPSIADNFYSMSFLYYGALGTVSALLVGVAVSYITGPTQRKAIAPGLLWWDLHPVKPSPPPLDRESSSSSPTEPQSPPLTPSLPMRWLRGTQGRPETSPEDKTQNGHLPLLQESKV</sequence>
<evidence type="ECO:0000256" key="2">
    <source>
        <dbReference type="ARBA" id="ARBA00006434"/>
    </source>
</evidence>
<feature type="transmembrane region" description="Helical" evidence="15">
    <location>
        <begin position="422"/>
        <end position="442"/>
    </location>
</feature>
<evidence type="ECO:0000256" key="1">
    <source>
        <dbReference type="ARBA" id="ARBA00004651"/>
    </source>
</evidence>